<dbReference type="GO" id="GO:0005801">
    <property type="term" value="C:cis-Golgi network"/>
    <property type="evidence" value="ECO:0007669"/>
    <property type="project" value="TreeGrafter"/>
</dbReference>
<protein>
    <submittedName>
        <fullName evidence="6">GOLGA2L5 domain-containing protein</fullName>
    </submittedName>
</protein>
<dbReference type="GO" id="GO:0000137">
    <property type="term" value="C:Golgi cis cisterna"/>
    <property type="evidence" value="ECO:0007669"/>
    <property type="project" value="TreeGrafter"/>
</dbReference>
<name>A0A158PQJ0_BRUPA</name>
<dbReference type="EMBL" id="UZAD01000255">
    <property type="protein sequence ID" value="VDN83324.1"/>
    <property type="molecule type" value="Genomic_DNA"/>
</dbReference>
<dbReference type="GO" id="GO:0007030">
    <property type="term" value="P:Golgi organization"/>
    <property type="evidence" value="ECO:0007669"/>
    <property type="project" value="TreeGrafter"/>
</dbReference>
<keyword evidence="5" id="KW-1185">Reference proteome</keyword>
<feature type="coiled-coil region" evidence="2">
    <location>
        <begin position="541"/>
        <end position="575"/>
    </location>
</feature>
<dbReference type="PANTHER" id="PTHR10881">
    <property type="entry name" value="GOLGIN SUBFAMILY A MEMBER-RELATED"/>
    <property type="match status" value="1"/>
</dbReference>
<dbReference type="InterPro" id="IPR043976">
    <property type="entry name" value="GOLGA_cons_dom"/>
</dbReference>
<evidence type="ECO:0000313" key="4">
    <source>
        <dbReference type="EMBL" id="VDN83324.1"/>
    </source>
</evidence>
<dbReference type="Pfam" id="PF15070">
    <property type="entry name" value="GOLGA2L5"/>
    <property type="match status" value="1"/>
</dbReference>
<sequence length="1036" mass="118676">MNASEGTTEKRAERLAHARKKLRDYQSKHRNENVELTLSPSPSVSSMIENSGRRSALSLLVNLAEAITLKKNYYFEEVYNNIEMKDIFQKVQTGSQDSPSTVVQSAVNHISDTNSSAQNSDFKDKFQQDGTPELYSNIPEDLLDLKQECVRLREELALRTAEKGQFSSQFAELAGHYSQIHAAYTKLSECIKNGDPGGSTLQTQLVHLQTAMSVVVKEKTTLHQQLRQRNELVMDRNKQICSLTTEMNEKTSYITSLKNEIVSLRKKIDSLSNTLQRQMEEAENNRQEAINWQTKMLHMQQDRDDAKERLKICMRKAEAAQAELDEAHKQLRMKNIYLRQLGAYAGEDIHMEGDVKNLGDEIEQMKTELVKATNETEKWKREAQLARERYELYGTQLNQNIVQMSTKLEEMSNVKLVLESKVLTLENQIEMMQAVDRPDLADDNSRSSINSIELQRMQNKLTEAMNNHQRAEQLVEELNAKLMNKELEVHSLSSALDDEKSKLIKKTAELAMVEESLSRVRSIAEDQQKHTEGALSLSEQLQNEKATVSRAIAQNRELKEQLTELQDKLVMVTQESMERESGRLSALHLVDQLRNELNRLSGHSFDGKNIESSTASIMPNGDAYEHQQHIHYVDSRDRDETISTPSVSECYDRDMSFSHAEDTHAHTEVELANVRMVLDELRLDHRRVMQENEELRRIMEQNSEDENQNNIHVELGQAVERINALSVENEQLRNDVSMLQEKINSASLSTSSSRSSSQCDMTSPVWLNSDVVKHLEGSFMLVLRNKSPSIKEKPLAWTELEARFTRAMLQVADLAEEKERLQHIVMQLETENDTIGDYVTLYQHQRKKINERMREREEAVAKLSFEKEQTQVVFVFLGFFLDRIQVKQKLNELQKVLMNLLSRKRLLHINGYEKKTLGNCNGSSKCSRSVRPYSQSTKDKFSDNEETVVDGSELLVPSSPNSCIDVSCEFDSGKYDDDTLRNKVKENLEANADNDVGVQRILNLISELQDLERTRTLAPCSPNLHCSECRGKLINL</sequence>
<dbReference type="STRING" id="6280.A0A158PQJ0"/>
<feature type="coiled-coil region" evidence="2">
    <location>
        <begin position="678"/>
        <end position="749"/>
    </location>
</feature>
<dbReference type="AlphaFoldDB" id="A0A158PQJ0"/>
<feature type="coiled-coil region" evidence="2">
    <location>
        <begin position="254"/>
        <end position="428"/>
    </location>
</feature>
<dbReference type="GO" id="GO:0032580">
    <property type="term" value="C:Golgi cisterna membrane"/>
    <property type="evidence" value="ECO:0007669"/>
    <property type="project" value="TreeGrafter"/>
</dbReference>
<organism evidence="6">
    <name type="scientific">Brugia pahangi</name>
    <name type="common">Filarial nematode worm</name>
    <dbReference type="NCBI Taxonomy" id="6280"/>
    <lineage>
        <taxon>Eukaryota</taxon>
        <taxon>Metazoa</taxon>
        <taxon>Ecdysozoa</taxon>
        <taxon>Nematoda</taxon>
        <taxon>Chromadorea</taxon>
        <taxon>Rhabditida</taxon>
        <taxon>Spirurina</taxon>
        <taxon>Spiruromorpha</taxon>
        <taxon>Filarioidea</taxon>
        <taxon>Onchocercidae</taxon>
        <taxon>Brugia</taxon>
    </lineage>
</organism>
<dbReference type="InterPro" id="IPR024858">
    <property type="entry name" value="GOLGA"/>
</dbReference>
<evidence type="ECO:0000313" key="6">
    <source>
        <dbReference type="WBParaSite" id="BPAG_0000216801-mRNA-1"/>
    </source>
</evidence>
<dbReference type="Proteomes" id="UP000278627">
    <property type="component" value="Unassembled WGS sequence"/>
</dbReference>
<dbReference type="Gene3D" id="1.10.287.1490">
    <property type="match status" value="1"/>
</dbReference>
<feature type="coiled-coil region" evidence="2">
    <location>
        <begin position="454"/>
        <end position="495"/>
    </location>
</feature>
<reference evidence="4 5" key="2">
    <citation type="submission" date="2018-11" db="EMBL/GenBank/DDBJ databases">
        <authorList>
            <consortium name="Pathogen Informatics"/>
        </authorList>
    </citation>
    <scope>NUCLEOTIDE SEQUENCE [LARGE SCALE GENOMIC DNA]</scope>
</reference>
<feature type="domain" description="Golgin subfamily A conserved" evidence="3">
    <location>
        <begin position="796"/>
        <end position="873"/>
    </location>
</feature>
<evidence type="ECO:0000313" key="5">
    <source>
        <dbReference type="Proteomes" id="UP000278627"/>
    </source>
</evidence>
<proteinExistence type="predicted"/>
<evidence type="ECO:0000256" key="2">
    <source>
        <dbReference type="SAM" id="Coils"/>
    </source>
</evidence>
<reference evidence="6" key="1">
    <citation type="submission" date="2016-04" db="UniProtKB">
        <authorList>
            <consortium name="WormBaseParasite"/>
        </authorList>
    </citation>
    <scope>IDENTIFICATION</scope>
</reference>
<gene>
    <name evidence="4" type="ORF">BPAG_LOCUS2138</name>
</gene>
<keyword evidence="1 2" id="KW-0175">Coiled coil</keyword>
<dbReference type="WBParaSite" id="BPAG_0000216801-mRNA-1">
    <property type="protein sequence ID" value="BPAG_0000216801-mRNA-1"/>
    <property type="gene ID" value="BPAG_0000216801"/>
</dbReference>
<accession>A0A158PQJ0</accession>
<evidence type="ECO:0000256" key="1">
    <source>
        <dbReference type="ARBA" id="ARBA00023054"/>
    </source>
</evidence>
<dbReference type="PANTHER" id="PTHR10881:SF46">
    <property type="entry name" value="GOLGIN SUBFAMILY A MEMBER 2"/>
    <property type="match status" value="1"/>
</dbReference>
<evidence type="ECO:0000259" key="3">
    <source>
        <dbReference type="Pfam" id="PF15070"/>
    </source>
</evidence>